<reference evidence="1" key="1">
    <citation type="submission" date="2022-06" db="EMBL/GenBank/DDBJ databases">
        <title>Vallitalea longa sp. nov., an anaerobic bacterium isolated from marine sediment.</title>
        <authorList>
            <person name="Hirano S."/>
            <person name="Terahara T."/>
            <person name="Mori K."/>
            <person name="Hamada M."/>
            <person name="Matsumoto R."/>
            <person name="Kobayashi T."/>
        </authorList>
    </citation>
    <scope>NUCLEOTIDE SEQUENCE</scope>
    <source>
        <strain evidence="1">SH18-1</strain>
    </source>
</reference>
<protein>
    <submittedName>
        <fullName evidence="1">Uncharacterized protein</fullName>
    </submittedName>
</protein>
<gene>
    <name evidence="1" type="ORF">SH1V18_47100</name>
</gene>
<evidence type="ECO:0000313" key="2">
    <source>
        <dbReference type="Proteomes" id="UP001144256"/>
    </source>
</evidence>
<organism evidence="1 2">
    <name type="scientific">Vallitalea longa</name>
    <dbReference type="NCBI Taxonomy" id="2936439"/>
    <lineage>
        <taxon>Bacteria</taxon>
        <taxon>Bacillati</taxon>
        <taxon>Bacillota</taxon>
        <taxon>Clostridia</taxon>
        <taxon>Lachnospirales</taxon>
        <taxon>Vallitaleaceae</taxon>
        <taxon>Vallitalea</taxon>
    </lineage>
</organism>
<evidence type="ECO:0000313" key="1">
    <source>
        <dbReference type="EMBL" id="GKX32230.1"/>
    </source>
</evidence>
<proteinExistence type="predicted"/>
<sequence>MLKYKDKKCIVKGVMIINNLLKEKVLWNIAFLILLDL</sequence>
<comment type="caution">
    <text evidence="1">The sequence shown here is derived from an EMBL/GenBank/DDBJ whole genome shotgun (WGS) entry which is preliminary data.</text>
</comment>
<dbReference type="EMBL" id="BRLB01000029">
    <property type="protein sequence ID" value="GKX32230.1"/>
    <property type="molecule type" value="Genomic_DNA"/>
</dbReference>
<accession>A0A9W5YDR8</accession>
<dbReference type="AlphaFoldDB" id="A0A9W5YDR8"/>
<dbReference type="Proteomes" id="UP001144256">
    <property type="component" value="Unassembled WGS sequence"/>
</dbReference>
<name>A0A9W5YDR8_9FIRM</name>
<keyword evidence="2" id="KW-1185">Reference proteome</keyword>